<evidence type="ECO:0000313" key="6">
    <source>
        <dbReference type="Proteomes" id="UP000185221"/>
    </source>
</evidence>
<dbReference type="PANTHER" id="PTHR35333">
    <property type="entry name" value="BETA-LACTAMASE"/>
    <property type="match status" value="1"/>
</dbReference>
<dbReference type="RefSeq" id="WP_074225767.1">
    <property type="nucleotide sequence ID" value="NZ_FSRC01000002.1"/>
</dbReference>
<dbReference type="GO" id="GO:0046677">
    <property type="term" value="P:response to antibiotic"/>
    <property type="evidence" value="ECO:0007669"/>
    <property type="project" value="InterPro"/>
</dbReference>
<dbReference type="AlphaFoldDB" id="A0A1N6G5X6"/>
<evidence type="ECO:0000313" key="5">
    <source>
        <dbReference type="EMBL" id="SIO02802.1"/>
    </source>
</evidence>
<dbReference type="OrthoDB" id="9772863at2"/>
<name>A0A1N6G5X6_9BACT</name>
<protein>
    <recommendedName>
        <fullName evidence="3">beta-lactamase</fullName>
        <ecNumber evidence="3">3.5.2.6</ecNumber>
    </recommendedName>
</protein>
<dbReference type="InterPro" id="IPR012338">
    <property type="entry name" value="Beta-lactam/transpept-like"/>
</dbReference>
<comment type="similarity">
    <text evidence="2">Belongs to the class-A beta-lactamase family.</text>
</comment>
<dbReference type="EMBL" id="FSRC01000002">
    <property type="protein sequence ID" value="SIO02802.1"/>
    <property type="molecule type" value="Genomic_DNA"/>
</dbReference>
<reference evidence="6" key="1">
    <citation type="submission" date="2016-11" db="EMBL/GenBank/DDBJ databases">
        <authorList>
            <person name="Varghese N."/>
            <person name="Submissions S."/>
        </authorList>
    </citation>
    <scope>NUCLEOTIDE SEQUENCE [LARGE SCALE GENOMIC DNA]</scope>
    <source>
        <strain evidence="6">DSM 15292</strain>
    </source>
</reference>
<comment type="catalytic activity">
    <reaction evidence="1">
        <text>a beta-lactam + H2O = a substituted beta-amino acid</text>
        <dbReference type="Rhea" id="RHEA:20401"/>
        <dbReference type="ChEBI" id="CHEBI:15377"/>
        <dbReference type="ChEBI" id="CHEBI:35627"/>
        <dbReference type="ChEBI" id="CHEBI:140347"/>
        <dbReference type="EC" id="3.5.2.6"/>
    </reaction>
</comment>
<dbReference type="GO" id="GO:0030655">
    <property type="term" value="P:beta-lactam antibiotic catabolic process"/>
    <property type="evidence" value="ECO:0007669"/>
    <property type="project" value="InterPro"/>
</dbReference>
<proteinExistence type="inferred from homology"/>
<keyword evidence="6" id="KW-1185">Reference proteome</keyword>
<dbReference type="EC" id="3.5.2.6" evidence="3"/>
<organism evidence="5 6">
    <name type="scientific">Algoriphagus halophilus</name>
    <dbReference type="NCBI Taxonomy" id="226505"/>
    <lineage>
        <taxon>Bacteria</taxon>
        <taxon>Pseudomonadati</taxon>
        <taxon>Bacteroidota</taxon>
        <taxon>Cytophagia</taxon>
        <taxon>Cytophagales</taxon>
        <taxon>Cyclobacteriaceae</taxon>
        <taxon>Algoriphagus</taxon>
    </lineage>
</organism>
<dbReference type="Pfam" id="PF13354">
    <property type="entry name" value="Beta-lactamase2"/>
    <property type="match status" value="1"/>
</dbReference>
<dbReference type="InterPro" id="IPR000871">
    <property type="entry name" value="Beta-lactam_class-A"/>
</dbReference>
<accession>A0A1N6G5X6</accession>
<dbReference type="STRING" id="226505.SAMN05444394_2987"/>
<gene>
    <name evidence="5" type="ORF">SAMN05444394_2987</name>
</gene>
<dbReference type="PANTHER" id="PTHR35333:SF3">
    <property type="entry name" value="BETA-LACTAMASE-TYPE TRANSPEPTIDASE FOLD CONTAINING PROTEIN"/>
    <property type="match status" value="1"/>
</dbReference>
<dbReference type="GO" id="GO:0008800">
    <property type="term" value="F:beta-lactamase activity"/>
    <property type="evidence" value="ECO:0007669"/>
    <property type="project" value="UniProtKB-EC"/>
</dbReference>
<sequence>MIKLISIPSYFQLVTIILTFFTLISCQKKPIEIPSLRENVLAQLDSIQGDVAVAYINLADPSDTLMIRASEEFHAASTMKVPVMIELYKQQEEGKLDLSDSIVLVNEFKSIVDGSPYSMDIGDDSDDVIYSKIGTTVSINDLTYSMITVSSNLATNVLIELVDAKNVTATMRTLGADKIEVLRGVEDQKAYDLGLSNSTTANDLMMIMKAIAEDQAGTPADCEEMISILKDQQFNEIIPFYLPKDVTVAHKTGSITGVHHDAGIVYLPDGRSYVLVLLSKNLEDFDKGTNQLAKVSKLIYDHFMTQN</sequence>
<dbReference type="PROSITE" id="PS51257">
    <property type="entry name" value="PROKAR_LIPOPROTEIN"/>
    <property type="match status" value="1"/>
</dbReference>
<dbReference type="InterPro" id="IPR045155">
    <property type="entry name" value="Beta-lactam_cat"/>
</dbReference>
<feature type="domain" description="Beta-lactamase class A catalytic" evidence="4">
    <location>
        <begin position="56"/>
        <end position="278"/>
    </location>
</feature>
<evidence type="ECO:0000256" key="3">
    <source>
        <dbReference type="ARBA" id="ARBA00012865"/>
    </source>
</evidence>
<dbReference type="Proteomes" id="UP000185221">
    <property type="component" value="Unassembled WGS sequence"/>
</dbReference>
<evidence type="ECO:0000256" key="2">
    <source>
        <dbReference type="ARBA" id="ARBA00009009"/>
    </source>
</evidence>
<dbReference type="SUPFAM" id="SSF56601">
    <property type="entry name" value="beta-lactamase/transpeptidase-like"/>
    <property type="match status" value="1"/>
</dbReference>
<evidence type="ECO:0000256" key="1">
    <source>
        <dbReference type="ARBA" id="ARBA00001526"/>
    </source>
</evidence>
<dbReference type="Gene3D" id="3.40.710.10">
    <property type="entry name" value="DD-peptidase/beta-lactamase superfamily"/>
    <property type="match status" value="1"/>
</dbReference>
<evidence type="ECO:0000259" key="4">
    <source>
        <dbReference type="Pfam" id="PF13354"/>
    </source>
</evidence>